<dbReference type="EMBL" id="RHHB01000077">
    <property type="protein sequence ID" value="RNB43340.1"/>
    <property type="molecule type" value="Genomic_DNA"/>
</dbReference>
<dbReference type="Pfam" id="PF02687">
    <property type="entry name" value="FtsX"/>
    <property type="match status" value="1"/>
</dbReference>
<evidence type="ECO:0000256" key="2">
    <source>
        <dbReference type="ARBA" id="ARBA00022475"/>
    </source>
</evidence>
<comment type="caution">
    <text evidence="10">The sequence shown here is derived from an EMBL/GenBank/DDBJ whole genome shotgun (WGS) entry which is preliminary data.</text>
</comment>
<dbReference type="InterPro" id="IPR050250">
    <property type="entry name" value="Macrolide_Exporter_MacB"/>
</dbReference>
<comment type="similarity">
    <text evidence="6">Belongs to the ABC-4 integral membrane protein family.</text>
</comment>
<evidence type="ECO:0000259" key="9">
    <source>
        <dbReference type="Pfam" id="PF02687"/>
    </source>
</evidence>
<proteinExistence type="inferred from homology"/>
<accession>A0A3M7ZWG8</accession>
<evidence type="ECO:0000256" key="3">
    <source>
        <dbReference type="ARBA" id="ARBA00022692"/>
    </source>
</evidence>
<feature type="transmembrane region" description="Helical" evidence="8">
    <location>
        <begin position="793"/>
        <end position="818"/>
    </location>
</feature>
<feature type="region of interest" description="Disordered" evidence="7">
    <location>
        <begin position="72"/>
        <end position="91"/>
    </location>
</feature>
<keyword evidence="2" id="KW-1003">Cell membrane</keyword>
<evidence type="ECO:0000256" key="8">
    <source>
        <dbReference type="SAM" id="Phobius"/>
    </source>
</evidence>
<keyword evidence="4 8" id="KW-1133">Transmembrane helix</keyword>
<dbReference type="PANTHER" id="PTHR30572">
    <property type="entry name" value="MEMBRANE COMPONENT OF TRANSPORTER-RELATED"/>
    <property type="match status" value="1"/>
</dbReference>
<feature type="transmembrane region" description="Helical" evidence="8">
    <location>
        <begin position="894"/>
        <end position="918"/>
    </location>
</feature>
<evidence type="ECO:0000313" key="11">
    <source>
        <dbReference type="Proteomes" id="UP000275048"/>
    </source>
</evidence>
<feature type="transmembrane region" description="Helical" evidence="8">
    <location>
        <begin position="479"/>
        <end position="500"/>
    </location>
</feature>
<feature type="transmembrane region" description="Helical" evidence="8">
    <location>
        <begin position="512"/>
        <end position="532"/>
    </location>
</feature>
<evidence type="ECO:0000313" key="10">
    <source>
        <dbReference type="EMBL" id="RNB43340.1"/>
    </source>
</evidence>
<evidence type="ECO:0000256" key="1">
    <source>
        <dbReference type="ARBA" id="ARBA00004651"/>
    </source>
</evidence>
<keyword evidence="3 8" id="KW-0812">Transmembrane</keyword>
<feature type="transmembrane region" description="Helical" evidence="8">
    <location>
        <begin position="566"/>
        <end position="587"/>
    </location>
</feature>
<reference evidence="10 11" key="1">
    <citation type="submission" date="2018-10" db="EMBL/GenBank/DDBJ databases">
        <title>Isolation, diversity and antibacterial activity of antinobacteria from the wheat rhizosphere soil.</title>
        <authorList>
            <person name="Sun T."/>
        </authorList>
    </citation>
    <scope>NUCLEOTIDE SEQUENCE [LARGE SCALE GENOMIC DNA]</scope>
    <source>
        <strain evidence="10 11">SJ-23</strain>
    </source>
</reference>
<evidence type="ECO:0000256" key="4">
    <source>
        <dbReference type="ARBA" id="ARBA00022989"/>
    </source>
</evidence>
<name>A0A3M7ZWG8_9MICO</name>
<feature type="domain" description="ABC3 transporter permease C-terminal" evidence="9">
    <location>
        <begin position="799"/>
        <end position="916"/>
    </location>
</feature>
<feature type="transmembrane region" description="Helical" evidence="8">
    <location>
        <begin position="357"/>
        <end position="382"/>
    </location>
</feature>
<sequence>MSGARRHPGLSAPSLLWRHSATDPGAALVVALLVLLGCFLAVATPRTVAALHTAALAEQLAARPASELDLTAEARSGPDPGPSEGASTLPDDVDAVWGAQEQRLRDLRSALPEPLRGATGDPLTVLVADPVVAAVPGAEPGGPIYRIQPGFDPRLREHVRLTEGDWPAAFAGEVPGSTPAEIVLADAVAERLAWAVGERRDVAVLGGTLPVVLSGTVEPVDPEAGFWTHLPTGLRASVIDNGISAPTYTGVAYLDPGSWQRFATSVAAPVMQVWLPIELDQVRATDTSLLSAQLGEFGSVAHSLGSGAWIEIPPPPTSTPGTFVPYLSYSVVGDVGFTSGLRDALVAAAVSATAVDAVLATIASGPVGVVVAVLLLGARVVFERRRAGLELAAARGASPGQLRGILALEGLAIAVPAAIVGAAVGVAAVPGDLGIEGWWIAAGFALVPAALLVSRAPALSPLRRARSDLGGRSGRWRAVLEALVLVLAAVAVLLLVRRGVGDARPGQGVDPLLAATPLLLALAACVLVLRLYPLPLGRLVRRMAERPGLVPFLGAARALRDPTAGLVPVLAVVVGVAVAVTSAVLLGTVRSGTEAASAERVGADVAVSGAPFTRAQLDAFEAVPGVEAIAPVYSTRPGRLEVDGRDRTATIVVVSAQELRRVQQGRPDAIDLPAGLDATGGEATPVLVSRPIADFLAQGGDAELDGEPFEVIGVADPSTPFTGRPTWMLMDRENAAPFTETLVPRSVLVRLAPGADAAAAVSALSELAGAEAAVTTADELASELGSRPDARGLTVGLVAAIVISTLLTALAITLTLAVGRPARERLLPLLATLGLGRRGERALVGWEIAPVTVAAVVAGVALGAVVPWIVLAGVDVRTFTGGSTAPLVAYDWPLIGAIVATSIAVSIAAAAVAASVGARASAARATRIEEER</sequence>
<dbReference type="GO" id="GO:0005886">
    <property type="term" value="C:plasma membrane"/>
    <property type="evidence" value="ECO:0007669"/>
    <property type="project" value="UniProtKB-SubCell"/>
</dbReference>
<protein>
    <recommendedName>
        <fullName evidence="9">ABC3 transporter permease C-terminal domain-containing protein</fullName>
    </recommendedName>
</protein>
<dbReference type="OrthoDB" id="3719151at2"/>
<dbReference type="InterPro" id="IPR003838">
    <property type="entry name" value="ABC3_permease_C"/>
</dbReference>
<dbReference type="Proteomes" id="UP000275048">
    <property type="component" value="Unassembled WGS sequence"/>
</dbReference>
<keyword evidence="5 8" id="KW-0472">Membrane</keyword>
<comment type="subcellular location">
    <subcellularLocation>
        <location evidence="1">Cell membrane</location>
        <topology evidence="1">Multi-pass membrane protein</topology>
    </subcellularLocation>
</comment>
<keyword evidence="11" id="KW-1185">Reference proteome</keyword>
<dbReference type="PANTHER" id="PTHR30572:SF4">
    <property type="entry name" value="ABC TRANSPORTER PERMEASE YTRF"/>
    <property type="match status" value="1"/>
</dbReference>
<evidence type="ECO:0000256" key="7">
    <source>
        <dbReference type="SAM" id="MobiDB-lite"/>
    </source>
</evidence>
<evidence type="ECO:0000256" key="6">
    <source>
        <dbReference type="ARBA" id="ARBA00038076"/>
    </source>
</evidence>
<dbReference type="RefSeq" id="WP_122938625.1">
    <property type="nucleotide sequence ID" value="NZ_JBHSNT010000037.1"/>
</dbReference>
<gene>
    <name evidence="10" type="ORF">EDM22_18865</name>
</gene>
<organism evidence="10 11">
    <name type="scientific">Agromyces tardus</name>
    <dbReference type="NCBI Taxonomy" id="2583849"/>
    <lineage>
        <taxon>Bacteria</taxon>
        <taxon>Bacillati</taxon>
        <taxon>Actinomycetota</taxon>
        <taxon>Actinomycetes</taxon>
        <taxon>Micrococcales</taxon>
        <taxon>Microbacteriaceae</taxon>
        <taxon>Agromyces</taxon>
    </lineage>
</organism>
<feature type="transmembrane region" description="Helical" evidence="8">
    <location>
        <begin position="402"/>
        <end position="426"/>
    </location>
</feature>
<feature type="transmembrane region" description="Helical" evidence="8">
    <location>
        <begin position="848"/>
        <end position="874"/>
    </location>
</feature>
<dbReference type="GO" id="GO:0022857">
    <property type="term" value="F:transmembrane transporter activity"/>
    <property type="evidence" value="ECO:0007669"/>
    <property type="project" value="TreeGrafter"/>
</dbReference>
<feature type="transmembrane region" description="Helical" evidence="8">
    <location>
        <begin position="438"/>
        <end position="458"/>
    </location>
</feature>
<evidence type="ECO:0000256" key="5">
    <source>
        <dbReference type="ARBA" id="ARBA00023136"/>
    </source>
</evidence>
<dbReference type="AlphaFoldDB" id="A0A3M7ZWG8"/>